<dbReference type="STRING" id="1839936.SBU_000003"/>
<evidence type="ECO:0000259" key="2">
    <source>
        <dbReference type="PROSITE" id="PS51202"/>
    </source>
</evidence>
<evidence type="ECO:0000313" key="4">
    <source>
        <dbReference type="EMBL" id="OFV66710.1"/>
    </source>
</evidence>
<feature type="domain" description="RCK C-terminal" evidence="2">
    <location>
        <begin position="109"/>
        <end position="193"/>
    </location>
</feature>
<keyword evidence="5" id="KW-1185">Reference proteome</keyword>
<gene>
    <name evidence="3" type="ORF">ENI32_07550</name>
    <name evidence="4" type="ORF">SBU_000003</name>
</gene>
<dbReference type="PATRIC" id="fig|1839936.3.peg.3"/>
<organism evidence="4 5">
    <name type="scientific">Candidatus Syntropharchaeum butanivorans</name>
    <dbReference type="NCBI Taxonomy" id="1839936"/>
    <lineage>
        <taxon>Archaea</taxon>
        <taxon>Methanobacteriati</taxon>
        <taxon>Methanobacteriota</taxon>
        <taxon>Stenosarchaea group</taxon>
        <taxon>Methanomicrobia</taxon>
        <taxon>Methanosarcinales</taxon>
        <taxon>ANME-2 cluster</taxon>
        <taxon>Candidatus Syntropharchaeum</taxon>
    </lineage>
</organism>
<dbReference type="InterPro" id="IPR026022">
    <property type="entry name" value="PhoU_dom"/>
</dbReference>
<keyword evidence="4" id="KW-0406">Ion transport</keyword>
<reference evidence="3" key="2">
    <citation type="journal article" date="2020" name="mSystems">
        <title>Genome- and Community-Level Interaction Insights into Carbon Utilization and Element Cycling Functions of Hydrothermarchaeota in Hydrothermal Sediment.</title>
        <authorList>
            <person name="Zhou Z."/>
            <person name="Liu Y."/>
            <person name="Xu W."/>
            <person name="Pan J."/>
            <person name="Luo Z.H."/>
            <person name="Li M."/>
        </authorList>
    </citation>
    <scope>NUCLEOTIDE SEQUENCE [LARGE SCALE GENOMIC DNA]</scope>
    <source>
        <strain evidence="3">HyVt-386</strain>
    </source>
</reference>
<sequence>MKDESEEGPTNAKEILVEMKDISELMLDLAYSAVIFGDEDIANEVMDLEERMDNLLYRARITIMLGARSLDDAKMLSGILQIASAAEKISNAAGDIAKLALRGDRASERVKLDLTGADETITYVKVQDGSALDSRTLGELQLETETGMRVIAINRGQRWIYAPESDTVIFKGDILLARGPPEGIQDIRELAGCRSDIREERVVSTSKKLNEAISLIIEMKNISELIVGLAYSAVLFYNQMLASEVEILEEEMDEMLTDLEFTVLEAAREVENLSELRGLLSIGMSTEIISDAAYEIADVVLRDIELHPVFMLAIRESDEVVSRVNLRKELSADLDIARIEDETGMYVMAVRRPNGRWIYDPEPEIRLKGGETLIVRGTRSGEERLVRLWGEL</sequence>
<evidence type="ECO:0000256" key="1">
    <source>
        <dbReference type="SAM" id="Coils"/>
    </source>
</evidence>
<dbReference type="Proteomes" id="UP000885936">
    <property type="component" value="Unassembled WGS sequence"/>
</dbReference>
<keyword evidence="4" id="KW-0813">Transport</keyword>
<dbReference type="AlphaFoldDB" id="A0A1F2P600"/>
<keyword evidence="1" id="KW-0175">Coiled coil</keyword>
<evidence type="ECO:0000313" key="3">
    <source>
        <dbReference type="EMBL" id="HEC57707.1"/>
    </source>
</evidence>
<dbReference type="PROSITE" id="PS51202">
    <property type="entry name" value="RCK_C"/>
    <property type="match status" value="2"/>
</dbReference>
<proteinExistence type="predicted"/>
<feature type="coiled-coil region" evidence="1">
    <location>
        <begin position="238"/>
        <end position="265"/>
    </location>
</feature>
<dbReference type="Gene3D" id="1.20.58.220">
    <property type="entry name" value="Phosphate transport system protein phou homolog 2, domain 2"/>
    <property type="match status" value="2"/>
</dbReference>
<dbReference type="Pfam" id="PF02080">
    <property type="entry name" value="TrkA_C"/>
    <property type="match status" value="1"/>
</dbReference>
<dbReference type="GO" id="GO:0008324">
    <property type="term" value="F:monoatomic cation transmembrane transporter activity"/>
    <property type="evidence" value="ECO:0007669"/>
    <property type="project" value="InterPro"/>
</dbReference>
<dbReference type="Proteomes" id="UP000185779">
    <property type="component" value="Unassembled WGS sequence"/>
</dbReference>
<feature type="domain" description="RCK C-terminal" evidence="2">
    <location>
        <begin position="307"/>
        <end position="391"/>
    </location>
</feature>
<name>A0A1F2P600_9EURY</name>
<keyword evidence="4" id="KW-0407">Ion channel</keyword>
<dbReference type="EMBL" id="DRIE01000123">
    <property type="protein sequence ID" value="HEC57707.1"/>
    <property type="molecule type" value="Genomic_DNA"/>
</dbReference>
<evidence type="ECO:0000313" key="5">
    <source>
        <dbReference type="Proteomes" id="UP000185779"/>
    </source>
</evidence>
<dbReference type="SUPFAM" id="SSF109755">
    <property type="entry name" value="PhoU-like"/>
    <property type="match status" value="2"/>
</dbReference>
<reference evidence="4 5" key="1">
    <citation type="submission" date="2016-05" db="EMBL/GenBank/DDBJ databases">
        <title>Microbial consortia oxidize butane by reversing methanogenesis.</title>
        <authorList>
            <person name="Laso-Perez R."/>
            <person name="Richter M."/>
            <person name="Wegener G."/>
            <person name="Musat F."/>
        </authorList>
    </citation>
    <scope>NUCLEOTIDE SEQUENCE [LARGE SCALE GENOMIC DNA]</scope>
    <source>
        <strain evidence="4">BOX1</strain>
    </source>
</reference>
<dbReference type="InterPro" id="IPR038078">
    <property type="entry name" value="PhoU-like_sf"/>
</dbReference>
<dbReference type="InterPro" id="IPR050144">
    <property type="entry name" value="AAE_transporter"/>
</dbReference>
<accession>A0A1F2P600</accession>
<dbReference type="Gene3D" id="3.30.70.1450">
    <property type="entry name" value="Regulator of K+ conductance, C-terminal domain"/>
    <property type="match status" value="2"/>
</dbReference>
<dbReference type="SUPFAM" id="SSF116726">
    <property type="entry name" value="TrkA C-terminal domain-like"/>
    <property type="match status" value="2"/>
</dbReference>
<dbReference type="InterPro" id="IPR006037">
    <property type="entry name" value="RCK_C"/>
</dbReference>
<dbReference type="EMBL" id="LYOR01000001">
    <property type="protein sequence ID" value="OFV66710.1"/>
    <property type="molecule type" value="Genomic_DNA"/>
</dbReference>
<comment type="caution">
    <text evidence="4">The sequence shown here is derived from an EMBL/GenBank/DDBJ whole genome shotgun (WGS) entry which is preliminary data.</text>
</comment>
<dbReference type="InterPro" id="IPR036721">
    <property type="entry name" value="RCK_C_sf"/>
</dbReference>
<dbReference type="PANTHER" id="PTHR30445">
    <property type="entry name" value="K(+)_H(+) ANTIPORTER SUBUNIT KHTT"/>
    <property type="match status" value="1"/>
</dbReference>
<dbReference type="PANTHER" id="PTHR30445:SF8">
    <property type="entry name" value="K(+)_H(+) ANTIPORTER SUBUNIT KHTT"/>
    <property type="match status" value="1"/>
</dbReference>
<protein>
    <submittedName>
        <fullName evidence="4">Potassium channel protein</fullName>
    </submittedName>
</protein>
<dbReference type="GO" id="GO:0006813">
    <property type="term" value="P:potassium ion transport"/>
    <property type="evidence" value="ECO:0007669"/>
    <property type="project" value="InterPro"/>
</dbReference>
<dbReference type="Pfam" id="PF01895">
    <property type="entry name" value="PhoU"/>
    <property type="match status" value="2"/>
</dbReference>